<dbReference type="AlphaFoldDB" id="A0A8T0HPJ1"/>
<dbReference type="Proteomes" id="UP000822688">
    <property type="component" value="Chromosome V"/>
</dbReference>
<dbReference type="PANTHER" id="PTHR46599:SF3">
    <property type="entry name" value="PIGGYBAC TRANSPOSABLE ELEMENT-DERIVED PROTEIN 4"/>
    <property type="match status" value="1"/>
</dbReference>
<comment type="caution">
    <text evidence="1">The sequence shown here is derived from an EMBL/GenBank/DDBJ whole genome shotgun (WGS) entry which is preliminary data.</text>
</comment>
<evidence type="ECO:0000313" key="2">
    <source>
        <dbReference type="Proteomes" id="UP000822688"/>
    </source>
</evidence>
<proteinExistence type="predicted"/>
<sequence length="140" mass="16828">MRGVDVTDQLRGNYCSQLRCHKWWIKLFHFIVDQTMVNAYVTWVKEMEALGLRVGTHLGFKIAVGRHLIEDVLQNRRREGILPQPRQRRPPPTYAHFRSTSKRKCVVCGNRQRWYCRACGHKWMCRERCFYDHHCRLNGR</sequence>
<organism evidence="1 2">
    <name type="scientific">Ceratodon purpureus</name>
    <name type="common">Fire moss</name>
    <name type="synonym">Dicranum purpureum</name>
    <dbReference type="NCBI Taxonomy" id="3225"/>
    <lineage>
        <taxon>Eukaryota</taxon>
        <taxon>Viridiplantae</taxon>
        <taxon>Streptophyta</taxon>
        <taxon>Embryophyta</taxon>
        <taxon>Bryophyta</taxon>
        <taxon>Bryophytina</taxon>
        <taxon>Bryopsida</taxon>
        <taxon>Dicranidae</taxon>
        <taxon>Pseudoditrichales</taxon>
        <taxon>Ditrichaceae</taxon>
        <taxon>Ceratodon</taxon>
    </lineage>
</organism>
<keyword evidence="2" id="KW-1185">Reference proteome</keyword>
<dbReference type="PANTHER" id="PTHR46599">
    <property type="entry name" value="PIGGYBAC TRANSPOSABLE ELEMENT-DERIVED PROTEIN 4"/>
    <property type="match status" value="1"/>
</dbReference>
<evidence type="ECO:0000313" key="1">
    <source>
        <dbReference type="EMBL" id="KAG0572756.1"/>
    </source>
</evidence>
<protein>
    <submittedName>
        <fullName evidence="1">Uncharacterized protein</fullName>
    </submittedName>
</protein>
<name>A0A8T0HPJ1_CERPU</name>
<gene>
    <name evidence="1" type="ORF">KC19_VG122300</name>
</gene>
<reference evidence="1" key="1">
    <citation type="submission" date="2020-06" db="EMBL/GenBank/DDBJ databases">
        <title>WGS assembly of Ceratodon purpureus strain R40.</title>
        <authorList>
            <person name="Carey S.B."/>
            <person name="Jenkins J."/>
            <person name="Shu S."/>
            <person name="Lovell J.T."/>
            <person name="Sreedasyam A."/>
            <person name="Maumus F."/>
            <person name="Tiley G.P."/>
            <person name="Fernandez-Pozo N."/>
            <person name="Barry K."/>
            <person name="Chen C."/>
            <person name="Wang M."/>
            <person name="Lipzen A."/>
            <person name="Daum C."/>
            <person name="Saski C.A."/>
            <person name="Payton A.C."/>
            <person name="Mcbreen J.C."/>
            <person name="Conrad R.E."/>
            <person name="Kollar L.M."/>
            <person name="Olsson S."/>
            <person name="Huttunen S."/>
            <person name="Landis J.B."/>
            <person name="Wickett N.J."/>
            <person name="Johnson M.G."/>
            <person name="Rensing S.A."/>
            <person name="Grimwood J."/>
            <person name="Schmutz J."/>
            <person name="Mcdaniel S.F."/>
        </authorList>
    </citation>
    <scope>NUCLEOTIDE SEQUENCE</scope>
    <source>
        <strain evidence="1">R40</strain>
    </source>
</reference>
<accession>A0A8T0HPJ1</accession>
<dbReference type="EMBL" id="CM026426">
    <property type="protein sequence ID" value="KAG0572756.1"/>
    <property type="molecule type" value="Genomic_DNA"/>
</dbReference>